<evidence type="ECO:0000313" key="5">
    <source>
        <dbReference type="EMBL" id="PWN29612.1"/>
    </source>
</evidence>
<name>A0A316UWK6_9BASI</name>
<dbReference type="SUPFAM" id="SSF55729">
    <property type="entry name" value="Acyl-CoA N-acyltransferases (Nat)"/>
    <property type="match status" value="1"/>
</dbReference>
<dbReference type="GeneID" id="37027307"/>
<gene>
    <name evidence="5" type="ORF">BDZ90DRAFT_230478</name>
</gene>
<feature type="domain" description="N-acetyltransferase" evidence="4">
    <location>
        <begin position="15"/>
        <end position="168"/>
    </location>
</feature>
<dbReference type="Proteomes" id="UP000245884">
    <property type="component" value="Unassembled WGS sequence"/>
</dbReference>
<evidence type="ECO:0000256" key="1">
    <source>
        <dbReference type="ARBA" id="ARBA00022679"/>
    </source>
</evidence>
<protein>
    <submittedName>
        <fullName evidence="5">Acyl-CoA N-acyltransferase</fullName>
    </submittedName>
</protein>
<dbReference type="InterPro" id="IPR000182">
    <property type="entry name" value="GNAT_dom"/>
</dbReference>
<evidence type="ECO:0000259" key="4">
    <source>
        <dbReference type="PROSITE" id="PS51186"/>
    </source>
</evidence>
<dbReference type="PANTHER" id="PTHR45896">
    <property type="entry name" value="N-ALPHA-ACETYLTRANSFERASE 30"/>
    <property type="match status" value="1"/>
</dbReference>
<accession>A0A316UWK6</accession>
<dbReference type="InterPro" id="IPR044542">
    <property type="entry name" value="NAA30-like"/>
</dbReference>
<sequence length="211" mass="23499">MGPGQIATAVRHEGMLYSPYHSELELPTIAALIEKELSEPYIIYTYRYFLNQWPQLCWLARDAATNTPTGVIVCKLDRHLKGERKMRGYIAMLSVHPDWRGKGIASHLVKLAMAAMIPMGADEVVLETEVDNVASLALYERLGFIREKRMYSFYLNGKDCFRLVLSLPNKVKHLILASVELPAAAKPAETRPSLGGASHSLRFGDSIGGIL</sequence>
<dbReference type="PANTHER" id="PTHR45896:SF1">
    <property type="entry name" value="N-ALPHA-ACETYLTRANSFERASE 30"/>
    <property type="match status" value="1"/>
</dbReference>
<evidence type="ECO:0000313" key="6">
    <source>
        <dbReference type="Proteomes" id="UP000245884"/>
    </source>
</evidence>
<dbReference type="GO" id="GO:0004596">
    <property type="term" value="F:protein-N-terminal amino-acid acetyltransferase activity"/>
    <property type="evidence" value="ECO:0007669"/>
    <property type="project" value="InterPro"/>
</dbReference>
<keyword evidence="2 5" id="KW-0012">Acyltransferase</keyword>
<dbReference type="RefSeq" id="XP_025364224.1">
    <property type="nucleotide sequence ID" value="XM_025505484.1"/>
</dbReference>
<dbReference type="Gene3D" id="3.40.630.30">
    <property type="match status" value="1"/>
</dbReference>
<proteinExistence type="inferred from homology"/>
<dbReference type="PROSITE" id="PS51186">
    <property type="entry name" value="GNAT"/>
    <property type="match status" value="1"/>
</dbReference>
<organism evidence="5 6">
    <name type="scientific">Jaminaea rosea</name>
    <dbReference type="NCBI Taxonomy" id="1569628"/>
    <lineage>
        <taxon>Eukaryota</taxon>
        <taxon>Fungi</taxon>
        <taxon>Dikarya</taxon>
        <taxon>Basidiomycota</taxon>
        <taxon>Ustilaginomycotina</taxon>
        <taxon>Exobasidiomycetes</taxon>
        <taxon>Microstromatales</taxon>
        <taxon>Microstromatales incertae sedis</taxon>
        <taxon>Jaminaea</taxon>
    </lineage>
</organism>
<dbReference type="STRING" id="1569628.A0A316UWK6"/>
<keyword evidence="1 5" id="KW-0808">Transferase</keyword>
<keyword evidence="6" id="KW-1185">Reference proteome</keyword>
<comment type="similarity">
    <text evidence="3">Belongs to the acetyltransferase family. MAK3 subfamily.</text>
</comment>
<dbReference type="InterPro" id="IPR016181">
    <property type="entry name" value="Acyl_CoA_acyltransferase"/>
</dbReference>
<dbReference type="EMBL" id="KZ819663">
    <property type="protein sequence ID" value="PWN29612.1"/>
    <property type="molecule type" value="Genomic_DNA"/>
</dbReference>
<evidence type="ECO:0000256" key="3">
    <source>
        <dbReference type="ARBA" id="ARBA00024025"/>
    </source>
</evidence>
<dbReference type="GO" id="GO:0031417">
    <property type="term" value="C:NatC complex"/>
    <property type="evidence" value="ECO:0007669"/>
    <property type="project" value="TreeGrafter"/>
</dbReference>
<dbReference type="OrthoDB" id="249099at2759"/>
<dbReference type="AlphaFoldDB" id="A0A316UWK6"/>
<reference evidence="5 6" key="1">
    <citation type="journal article" date="2018" name="Mol. Biol. Evol.">
        <title>Broad Genomic Sampling Reveals a Smut Pathogenic Ancestry of the Fungal Clade Ustilaginomycotina.</title>
        <authorList>
            <person name="Kijpornyongpan T."/>
            <person name="Mondo S.J."/>
            <person name="Barry K."/>
            <person name="Sandor L."/>
            <person name="Lee J."/>
            <person name="Lipzen A."/>
            <person name="Pangilinan J."/>
            <person name="LaButti K."/>
            <person name="Hainaut M."/>
            <person name="Henrissat B."/>
            <person name="Grigoriev I.V."/>
            <person name="Spatafora J.W."/>
            <person name="Aime M.C."/>
        </authorList>
    </citation>
    <scope>NUCLEOTIDE SEQUENCE [LARGE SCALE GENOMIC DNA]</scope>
    <source>
        <strain evidence="5 6">MCA 5214</strain>
    </source>
</reference>
<evidence type="ECO:0000256" key="2">
    <source>
        <dbReference type="ARBA" id="ARBA00023315"/>
    </source>
</evidence>
<dbReference type="CDD" id="cd04301">
    <property type="entry name" value="NAT_SF"/>
    <property type="match status" value="1"/>
</dbReference>
<dbReference type="Pfam" id="PF00583">
    <property type="entry name" value="Acetyltransf_1"/>
    <property type="match status" value="1"/>
</dbReference>